<dbReference type="Proteomes" id="UP000265520">
    <property type="component" value="Unassembled WGS sequence"/>
</dbReference>
<name>A0A392TV74_9FABA</name>
<sequence length="57" mass="6636">IEHQTHIRGIWDQEFEAHQRHQQPPQQDAFDEEMDREIDAAFDFFTAPGGSSSQGEH</sequence>
<evidence type="ECO:0000313" key="2">
    <source>
        <dbReference type="Proteomes" id="UP000265520"/>
    </source>
</evidence>
<comment type="caution">
    <text evidence="1">The sequence shown here is derived from an EMBL/GenBank/DDBJ whole genome shotgun (WGS) entry which is preliminary data.</text>
</comment>
<dbReference type="AlphaFoldDB" id="A0A392TV74"/>
<accession>A0A392TV74</accession>
<protein>
    <submittedName>
        <fullName evidence="1">Uncharacterized protein</fullName>
    </submittedName>
</protein>
<organism evidence="1 2">
    <name type="scientific">Trifolium medium</name>
    <dbReference type="NCBI Taxonomy" id="97028"/>
    <lineage>
        <taxon>Eukaryota</taxon>
        <taxon>Viridiplantae</taxon>
        <taxon>Streptophyta</taxon>
        <taxon>Embryophyta</taxon>
        <taxon>Tracheophyta</taxon>
        <taxon>Spermatophyta</taxon>
        <taxon>Magnoliopsida</taxon>
        <taxon>eudicotyledons</taxon>
        <taxon>Gunneridae</taxon>
        <taxon>Pentapetalae</taxon>
        <taxon>rosids</taxon>
        <taxon>fabids</taxon>
        <taxon>Fabales</taxon>
        <taxon>Fabaceae</taxon>
        <taxon>Papilionoideae</taxon>
        <taxon>50 kb inversion clade</taxon>
        <taxon>NPAAA clade</taxon>
        <taxon>Hologalegina</taxon>
        <taxon>IRL clade</taxon>
        <taxon>Trifolieae</taxon>
        <taxon>Trifolium</taxon>
    </lineage>
</organism>
<evidence type="ECO:0000313" key="1">
    <source>
        <dbReference type="EMBL" id="MCI64992.1"/>
    </source>
</evidence>
<feature type="non-terminal residue" evidence="1">
    <location>
        <position position="1"/>
    </location>
</feature>
<dbReference type="EMBL" id="LXQA010667472">
    <property type="protein sequence ID" value="MCI64992.1"/>
    <property type="molecule type" value="Genomic_DNA"/>
</dbReference>
<keyword evidence="2" id="KW-1185">Reference proteome</keyword>
<reference evidence="1 2" key="1">
    <citation type="journal article" date="2018" name="Front. Plant Sci.">
        <title>Red Clover (Trifolium pratense) and Zigzag Clover (T. medium) - A Picture of Genomic Similarities and Differences.</title>
        <authorList>
            <person name="Dluhosova J."/>
            <person name="Istvanek J."/>
            <person name="Nedelnik J."/>
            <person name="Repkova J."/>
        </authorList>
    </citation>
    <scope>NUCLEOTIDE SEQUENCE [LARGE SCALE GENOMIC DNA]</scope>
    <source>
        <strain evidence="2">cv. 10/8</strain>
        <tissue evidence="1">Leaf</tissue>
    </source>
</reference>
<proteinExistence type="predicted"/>